<reference evidence="1" key="1">
    <citation type="submission" date="2018-05" db="EMBL/GenBank/DDBJ databases">
        <authorList>
            <person name="Lanie J.A."/>
            <person name="Ng W.-L."/>
            <person name="Kazmierczak K.M."/>
            <person name="Andrzejewski T.M."/>
            <person name="Davidsen T.M."/>
            <person name="Wayne K.J."/>
            <person name="Tettelin H."/>
            <person name="Glass J.I."/>
            <person name="Rusch D."/>
            <person name="Podicherti R."/>
            <person name="Tsui H.-C.T."/>
            <person name="Winkler M.E."/>
        </authorList>
    </citation>
    <scope>NUCLEOTIDE SEQUENCE</scope>
</reference>
<dbReference type="InterPro" id="IPR003785">
    <property type="entry name" value="Creatininase/forma_Hydrolase"/>
</dbReference>
<organism evidence="1">
    <name type="scientific">marine metagenome</name>
    <dbReference type="NCBI Taxonomy" id="408172"/>
    <lineage>
        <taxon>unclassified sequences</taxon>
        <taxon>metagenomes</taxon>
        <taxon>ecological metagenomes</taxon>
    </lineage>
</organism>
<name>A0A382Q687_9ZZZZ</name>
<dbReference type="SUPFAM" id="SSF102215">
    <property type="entry name" value="Creatininase"/>
    <property type="match status" value="1"/>
</dbReference>
<sequence>MRSLILGIVAALLLTNPVDAQQVRSVFLEELTTIEVGEAIAGGYTTIILPTGGTEQNGPHLTIGKHKYIVNYASEGIARNLGNALVAPVVTYVPEGDVEPP</sequence>
<feature type="non-terminal residue" evidence="1">
    <location>
        <position position="101"/>
    </location>
</feature>
<evidence type="ECO:0008006" key="2">
    <source>
        <dbReference type="Google" id="ProtNLM"/>
    </source>
</evidence>
<dbReference type="Pfam" id="PF02633">
    <property type="entry name" value="Creatininase"/>
    <property type="match status" value="1"/>
</dbReference>
<gene>
    <name evidence="1" type="ORF">METZ01_LOCUS332595</name>
</gene>
<dbReference type="AlphaFoldDB" id="A0A382Q687"/>
<proteinExistence type="predicted"/>
<dbReference type="EMBL" id="UINC01111483">
    <property type="protein sequence ID" value="SVC79741.1"/>
    <property type="molecule type" value="Genomic_DNA"/>
</dbReference>
<protein>
    <recommendedName>
        <fullName evidence="2">Creatinine amidohydrolase</fullName>
    </recommendedName>
</protein>
<dbReference type="Gene3D" id="3.40.50.10310">
    <property type="entry name" value="Creatininase"/>
    <property type="match status" value="1"/>
</dbReference>
<evidence type="ECO:0000313" key="1">
    <source>
        <dbReference type="EMBL" id="SVC79741.1"/>
    </source>
</evidence>
<dbReference type="InterPro" id="IPR024087">
    <property type="entry name" value="Creatininase-like_sf"/>
</dbReference>
<accession>A0A382Q687</accession>